<sequence>MTATNVLKFTDEDERIAALDPKDRPLQETPRHTCALGGAFVAATAVSGVMPILHSGGGCGWSNFFGFIGASGGGQIGDGGALTTPCSTLLEKHVVFGGEERLRDQIASTMELMNGDLFVTVSGCIPALIGDDVEGVVSEFRKPEYPPIINVKSSGFNGTSYDGYDLFLDAVIDQYLEERPVRKGLVNILGIQPCQHIFWKGDLDLFKTNLDAIGLETNQIFGGRYGVEGLKNIPAAQLNIVLSPWQGLKAAEKLKEKYGTPYIVYPGLPMGPKEMTRFLRTVAEHLDVEQERLDKWIRKQTEIAYDDFNLIATALYTGFCNVHFAVVAESNMAIGLVRYLTNECGLLPSVVVVTDNPPAEVRDLITDRLTNGLEGIIVPDVYFENDTYLIHKRLTKYTFMLLFASSMEKYAASKYMAGHHTISFPAFDRVILKRTYAGFGGGNILLEDLFSKFARPF</sequence>
<dbReference type="Pfam" id="PF00148">
    <property type="entry name" value="Oxidored_nitro"/>
    <property type="match status" value="1"/>
</dbReference>
<gene>
    <name evidence="2" type="ordered locus">Geob_2467</name>
</gene>
<reference evidence="2 3" key="1">
    <citation type="submission" date="2009-01" db="EMBL/GenBank/DDBJ databases">
        <title>Complete sequence of Geobacter sp. FRC-32.</title>
        <authorList>
            <consortium name="US DOE Joint Genome Institute"/>
            <person name="Lucas S."/>
            <person name="Copeland A."/>
            <person name="Lapidus A."/>
            <person name="Glavina del Rio T."/>
            <person name="Dalin E."/>
            <person name="Tice H."/>
            <person name="Bruce D."/>
            <person name="Goodwin L."/>
            <person name="Pitluck S."/>
            <person name="Saunders E."/>
            <person name="Brettin T."/>
            <person name="Detter J.C."/>
            <person name="Han C."/>
            <person name="Larimer F."/>
            <person name="Land M."/>
            <person name="Hauser L."/>
            <person name="Kyrpides N."/>
            <person name="Ovchinnikova G."/>
            <person name="Kostka J."/>
            <person name="Richardson P."/>
        </authorList>
    </citation>
    <scope>NUCLEOTIDE SEQUENCE [LARGE SCALE GENOMIC DNA]</scope>
    <source>
        <strain evidence="3">DSM 22248 / JCM 15807 / FRC-32</strain>
    </source>
</reference>
<dbReference type="InterPro" id="IPR049939">
    <property type="entry name" value="NifE-like"/>
</dbReference>
<dbReference type="AlphaFoldDB" id="B9M040"/>
<dbReference type="GO" id="GO:0016491">
    <property type="term" value="F:oxidoreductase activity"/>
    <property type="evidence" value="ECO:0007669"/>
    <property type="project" value="InterPro"/>
</dbReference>
<dbReference type="PANTHER" id="PTHR42956">
    <property type="entry name" value="NITROGENASE IRON-MOLYBDENUM COFACTOR BIOSYNTHESIS PROTEIN NIFE"/>
    <property type="match status" value="1"/>
</dbReference>
<dbReference type="HOGENOM" id="CLU_025876_4_0_7"/>
<dbReference type="Proteomes" id="UP000007721">
    <property type="component" value="Chromosome"/>
</dbReference>
<dbReference type="STRING" id="316067.Geob_2467"/>
<dbReference type="EMBL" id="CP001390">
    <property type="protein sequence ID" value="ACM20820.1"/>
    <property type="molecule type" value="Genomic_DNA"/>
</dbReference>
<feature type="domain" description="Nitrogenase/oxidoreductase component 1" evidence="1">
    <location>
        <begin position="34"/>
        <end position="450"/>
    </location>
</feature>
<protein>
    <submittedName>
        <fullName evidence="2">Nitrogenase vanadium-iron cofactor biosynthesis protein VnfN-related oxidoreductase subunit</fullName>
    </submittedName>
</protein>
<dbReference type="KEGG" id="geo:Geob_2467"/>
<evidence type="ECO:0000313" key="2">
    <source>
        <dbReference type="EMBL" id="ACM20820.1"/>
    </source>
</evidence>
<proteinExistence type="predicted"/>
<name>B9M040_GEODF</name>
<evidence type="ECO:0000313" key="3">
    <source>
        <dbReference type="Proteomes" id="UP000007721"/>
    </source>
</evidence>
<dbReference type="OrthoDB" id="9802175at2"/>
<dbReference type="InterPro" id="IPR000510">
    <property type="entry name" value="Nase/OxRdtase_comp1"/>
</dbReference>
<dbReference type="eggNOG" id="COG2710">
    <property type="taxonomic scope" value="Bacteria"/>
</dbReference>
<accession>B9M040</accession>
<organism evidence="2 3">
    <name type="scientific">Geotalea daltonii (strain DSM 22248 / JCM 15807 / FRC-32)</name>
    <name type="common">Geobacter daltonii</name>
    <dbReference type="NCBI Taxonomy" id="316067"/>
    <lineage>
        <taxon>Bacteria</taxon>
        <taxon>Pseudomonadati</taxon>
        <taxon>Thermodesulfobacteriota</taxon>
        <taxon>Desulfuromonadia</taxon>
        <taxon>Geobacterales</taxon>
        <taxon>Geobacteraceae</taxon>
        <taxon>Geotalea</taxon>
    </lineage>
</organism>
<dbReference type="PANTHER" id="PTHR42956:SF1">
    <property type="entry name" value="NITROGENASE IRON-MOLYBDENUM COFACTOR BIOSYNTHESIS PROTEIN NIFE"/>
    <property type="match status" value="1"/>
</dbReference>
<keyword evidence="3" id="KW-1185">Reference proteome</keyword>
<dbReference type="SUPFAM" id="SSF53807">
    <property type="entry name" value="Helical backbone' metal receptor"/>
    <property type="match status" value="1"/>
</dbReference>
<dbReference type="RefSeq" id="WP_012647549.1">
    <property type="nucleotide sequence ID" value="NC_011979.1"/>
</dbReference>
<dbReference type="Gene3D" id="3.40.50.1980">
    <property type="entry name" value="Nitrogenase molybdenum iron protein domain"/>
    <property type="match status" value="3"/>
</dbReference>
<evidence type="ECO:0000259" key="1">
    <source>
        <dbReference type="Pfam" id="PF00148"/>
    </source>
</evidence>